<evidence type="ECO:0000313" key="3">
    <source>
        <dbReference type="Proteomes" id="UP000535890"/>
    </source>
</evidence>
<feature type="domain" description="Treble clef zinc finger" evidence="1">
    <location>
        <begin position="279"/>
        <end position="334"/>
    </location>
</feature>
<dbReference type="Gene3D" id="3.40.960.10">
    <property type="entry name" value="VSR Endonuclease"/>
    <property type="match status" value="1"/>
</dbReference>
<dbReference type="PANTHER" id="PTHR37317:SF1">
    <property type="entry name" value="ZINC-RIBBON DOMAIN-CONTAINING PROTEIN-RELATED"/>
    <property type="match status" value="1"/>
</dbReference>
<feature type="domain" description="Treble clef zinc finger" evidence="1">
    <location>
        <begin position="211"/>
        <end position="266"/>
    </location>
</feature>
<accession>A0A7Y9DVE8</accession>
<sequence>MTDDPHHVRCQHCGRVSAQRLGDIGWGCQCQVNPRREPAAKKETDRPKNRNLFKDSGLDSVQWWDHSRNSVEAWKTLTARARSKTYWKCPTCSAGFAAAIEDMAPTPRCPHCASRELRKREELFNRLGDTPVSAIPELLEAWADEADPSTVPVAGSWKSRRFACPKGHHPRVSPSSFLLSGCPSCHGAATLEERLSEVEVNPKAFAMNAELFEQWHPTANPKLDPRRLSPNSRRQVWWREASCGHEWRASPADREKRQRLRCPECRTILDSLAYHFPQLVAQWSKSNPLSAWQVRPAASLPFVPEWVCADHPTHVWTASLAARTSGTGCPSCRGFGKSAIELLHLKAAQELFGDAASGLPWRNTAFTARSVWYPDITVTLTGGRSLVIEYDGAYWHGEKYEIDTAKTKDLLATGALVVRLREHPLPALAISSERYLELVTYSSAPEPDSNLSRIAQWLRT</sequence>
<dbReference type="InterPro" id="IPR025487">
    <property type="entry name" value="DUF4379"/>
</dbReference>
<protein>
    <submittedName>
        <fullName evidence="2">DNA-directed RNA polymerase subunit RPC12/RpoP</fullName>
    </submittedName>
</protein>
<dbReference type="GO" id="GO:0000428">
    <property type="term" value="C:DNA-directed RNA polymerase complex"/>
    <property type="evidence" value="ECO:0007669"/>
    <property type="project" value="UniProtKB-KW"/>
</dbReference>
<dbReference type="AlphaFoldDB" id="A0A7Y9DVE8"/>
<keyword evidence="2" id="KW-0804">Transcription</keyword>
<keyword evidence="2" id="KW-0240">DNA-directed RNA polymerase</keyword>
<organism evidence="2 3">
    <name type="scientific">Actinomycetospora corticicola</name>
    <dbReference type="NCBI Taxonomy" id="663602"/>
    <lineage>
        <taxon>Bacteria</taxon>
        <taxon>Bacillati</taxon>
        <taxon>Actinomycetota</taxon>
        <taxon>Actinomycetes</taxon>
        <taxon>Pseudonocardiales</taxon>
        <taxon>Pseudonocardiaceae</taxon>
        <taxon>Actinomycetospora</taxon>
    </lineage>
</organism>
<evidence type="ECO:0000259" key="1">
    <source>
        <dbReference type="Pfam" id="PF14311"/>
    </source>
</evidence>
<feature type="domain" description="Treble clef zinc finger" evidence="1">
    <location>
        <begin position="62"/>
        <end position="114"/>
    </location>
</feature>
<evidence type="ECO:0000313" key="2">
    <source>
        <dbReference type="EMBL" id="NYD36146.1"/>
    </source>
</evidence>
<dbReference type="Pfam" id="PF14311">
    <property type="entry name" value="DUF4379"/>
    <property type="match status" value="3"/>
</dbReference>
<dbReference type="PANTHER" id="PTHR37317">
    <property type="entry name" value="BLR8090 PROTEIN"/>
    <property type="match status" value="1"/>
</dbReference>
<name>A0A7Y9DVE8_9PSEU</name>
<proteinExistence type="predicted"/>
<comment type="caution">
    <text evidence="2">The sequence shown here is derived from an EMBL/GenBank/DDBJ whole genome shotgun (WGS) entry which is preliminary data.</text>
</comment>
<keyword evidence="3" id="KW-1185">Reference proteome</keyword>
<dbReference type="Proteomes" id="UP000535890">
    <property type="component" value="Unassembled WGS sequence"/>
</dbReference>
<reference evidence="2 3" key="1">
    <citation type="submission" date="2020-07" db="EMBL/GenBank/DDBJ databases">
        <title>Sequencing the genomes of 1000 actinobacteria strains.</title>
        <authorList>
            <person name="Klenk H.-P."/>
        </authorList>
    </citation>
    <scope>NUCLEOTIDE SEQUENCE [LARGE SCALE GENOMIC DNA]</scope>
    <source>
        <strain evidence="2 3">DSM 45772</strain>
    </source>
</reference>
<dbReference type="RefSeq" id="WP_179793875.1">
    <property type="nucleotide sequence ID" value="NZ_BAABHP010000007.1"/>
</dbReference>
<dbReference type="EMBL" id="JACCBN010000001">
    <property type="protein sequence ID" value="NYD36146.1"/>
    <property type="molecule type" value="Genomic_DNA"/>
</dbReference>
<gene>
    <name evidence="2" type="ORF">BJ983_002248</name>
</gene>